<dbReference type="Proteomes" id="UP000660021">
    <property type="component" value="Unassembled WGS sequence"/>
</dbReference>
<feature type="transmembrane region" description="Helical" evidence="1">
    <location>
        <begin position="180"/>
        <end position="201"/>
    </location>
</feature>
<keyword evidence="3" id="KW-1185">Reference proteome</keyword>
<dbReference type="EMBL" id="JACOPR010000002">
    <property type="protein sequence ID" value="MBC5730228.1"/>
    <property type="molecule type" value="Genomic_DNA"/>
</dbReference>
<sequence length="631" mass="71072">MPSVTSCSKERRPCAWFNITLFRKNWSRFWPLWSLYGVIWFLILTVGILNSRGIYDTMPDNYYPTGYVVYAIPMGILLSLGFGVLCAMAVFSYLYSSRPVGLMHALPIRREGLFLTNYLSGLSFFVLPILVVALLTLGAELYAGHGVDLTSLFLWGWCQCMVSLFFYSFAVFCAMFTGHILALPAFYGILNGLVFGLDALFRELARIFLFGFYTSYQLNPWVEWLTPTLCYIDRMGSTGSPNYHFTGLLPVFVYMLAGLVFTGLALLLYRRRHLETAGDVVAVSWLRPIFKYGVAFCSAVVIGTFLWSVFLPQVSHSILWSLLFFLLLTGALGYFIAEMLLCKSFRVFRQGWKGCLCFLILLTLGVSTLEVDPIGFEVRVPQAQQVVEVRLDTPSFAPYDGASSPSVLRREEDIARLVELHQTIIDHQSQLESAERVSSHSYVSQQVGDYMVDVETSGSFYFSFTYLFRDGGTMRRSYRIPVDEELLADPTSPAAKLDALINAPGLAQQEYLSLYRSGDVLTSVNLSTYTGADQIFSSGADTQLLLDAVLTDLEEGNLGRHYLLENQDRYANCYYNDLTFHFYSPEARSELVEDGHIYQFTITIQTTATHTLEALRELGAEDVLILRSAAP</sequence>
<keyword evidence="1" id="KW-0472">Membrane</keyword>
<gene>
    <name evidence="2" type="ORF">H8S34_05180</name>
</gene>
<keyword evidence="1" id="KW-1133">Transmembrane helix</keyword>
<proteinExistence type="predicted"/>
<protein>
    <recommendedName>
        <fullName evidence="4">ABC transporter permease</fullName>
    </recommendedName>
</protein>
<feature type="transmembrane region" description="Helical" evidence="1">
    <location>
        <begin position="317"/>
        <end position="340"/>
    </location>
</feature>
<organism evidence="2 3">
    <name type="scientific">Pseudoflavonifractor hominis</name>
    <dbReference type="NCBI Taxonomy" id="2763059"/>
    <lineage>
        <taxon>Bacteria</taxon>
        <taxon>Bacillati</taxon>
        <taxon>Bacillota</taxon>
        <taxon>Clostridia</taxon>
        <taxon>Eubacteriales</taxon>
        <taxon>Oscillospiraceae</taxon>
        <taxon>Pseudoflavonifractor</taxon>
    </lineage>
</organism>
<feature type="transmembrane region" description="Helical" evidence="1">
    <location>
        <begin position="289"/>
        <end position="311"/>
    </location>
</feature>
<evidence type="ECO:0008006" key="4">
    <source>
        <dbReference type="Google" id="ProtNLM"/>
    </source>
</evidence>
<evidence type="ECO:0000313" key="2">
    <source>
        <dbReference type="EMBL" id="MBC5730228.1"/>
    </source>
</evidence>
<feature type="transmembrane region" description="Helical" evidence="1">
    <location>
        <begin position="115"/>
        <end position="137"/>
    </location>
</feature>
<evidence type="ECO:0000256" key="1">
    <source>
        <dbReference type="SAM" id="Phobius"/>
    </source>
</evidence>
<accession>A0ABR7HRT9</accession>
<dbReference type="RefSeq" id="WP_186963224.1">
    <property type="nucleotide sequence ID" value="NZ_JACOPR010000002.1"/>
</dbReference>
<evidence type="ECO:0000313" key="3">
    <source>
        <dbReference type="Proteomes" id="UP000660021"/>
    </source>
</evidence>
<feature type="transmembrane region" description="Helical" evidence="1">
    <location>
        <begin position="352"/>
        <end position="369"/>
    </location>
</feature>
<feature type="transmembrane region" description="Helical" evidence="1">
    <location>
        <begin position="29"/>
        <end position="49"/>
    </location>
</feature>
<reference evidence="2 3" key="1">
    <citation type="submission" date="2020-08" db="EMBL/GenBank/DDBJ databases">
        <title>Genome public.</title>
        <authorList>
            <person name="Liu C."/>
            <person name="Sun Q."/>
        </authorList>
    </citation>
    <scope>NUCLEOTIDE SEQUENCE [LARGE SCALE GENOMIC DNA]</scope>
    <source>
        <strain evidence="2 3">New-38</strain>
    </source>
</reference>
<feature type="transmembrane region" description="Helical" evidence="1">
    <location>
        <begin position="152"/>
        <end position="173"/>
    </location>
</feature>
<name>A0ABR7HRT9_9FIRM</name>
<feature type="transmembrane region" description="Helical" evidence="1">
    <location>
        <begin position="69"/>
        <end position="94"/>
    </location>
</feature>
<feature type="transmembrane region" description="Helical" evidence="1">
    <location>
        <begin position="251"/>
        <end position="269"/>
    </location>
</feature>
<comment type="caution">
    <text evidence="2">The sequence shown here is derived from an EMBL/GenBank/DDBJ whole genome shotgun (WGS) entry which is preliminary data.</text>
</comment>
<keyword evidence="1" id="KW-0812">Transmembrane</keyword>